<protein>
    <submittedName>
        <fullName evidence="2">Uncharacterized protein</fullName>
    </submittedName>
</protein>
<dbReference type="EMBL" id="JACHXK010000022">
    <property type="protein sequence ID" value="MBB3113794.1"/>
    <property type="molecule type" value="Genomic_DNA"/>
</dbReference>
<keyword evidence="1" id="KW-0472">Membrane</keyword>
<dbReference type="AlphaFoldDB" id="A0A7W5B3L5"/>
<accession>A0A7W5B3L5</accession>
<feature type="transmembrane region" description="Helical" evidence="1">
    <location>
        <begin position="6"/>
        <end position="26"/>
    </location>
</feature>
<evidence type="ECO:0000313" key="2">
    <source>
        <dbReference type="EMBL" id="MBB3113794.1"/>
    </source>
</evidence>
<evidence type="ECO:0000256" key="1">
    <source>
        <dbReference type="SAM" id="Phobius"/>
    </source>
</evidence>
<keyword evidence="1" id="KW-0812">Transmembrane</keyword>
<evidence type="ECO:0000313" key="3">
    <source>
        <dbReference type="Proteomes" id="UP000570361"/>
    </source>
</evidence>
<name>A0A7W5B3L5_9BACL</name>
<organism evidence="2 3">
    <name type="scientific">Paenibacillus phyllosphaerae</name>
    <dbReference type="NCBI Taxonomy" id="274593"/>
    <lineage>
        <taxon>Bacteria</taxon>
        <taxon>Bacillati</taxon>
        <taxon>Bacillota</taxon>
        <taxon>Bacilli</taxon>
        <taxon>Bacillales</taxon>
        <taxon>Paenibacillaceae</taxon>
        <taxon>Paenibacillus</taxon>
    </lineage>
</organism>
<keyword evidence="3" id="KW-1185">Reference proteome</keyword>
<reference evidence="2 3" key="1">
    <citation type="submission" date="2020-08" db="EMBL/GenBank/DDBJ databases">
        <title>Genomic Encyclopedia of Type Strains, Phase III (KMG-III): the genomes of soil and plant-associated and newly described type strains.</title>
        <authorList>
            <person name="Whitman W."/>
        </authorList>
    </citation>
    <scope>NUCLEOTIDE SEQUENCE [LARGE SCALE GENOMIC DNA]</scope>
    <source>
        <strain evidence="2 3">CECT 5862</strain>
    </source>
</reference>
<sequence length="40" mass="4125">MVNVLAVLKGIGLGVVAIGLVPFMAIKALSEAAERMTPML</sequence>
<dbReference type="RefSeq" id="WP_281378884.1">
    <property type="nucleotide sequence ID" value="NZ_JACHXK010000022.1"/>
</dbReference>
<comment type="caution">
    <text evidence="2">The sequence shown here is derived from an EMBL/GenBank/DDBJ whole genome shotgun (WGS) entry which is preliminary data.</text>
</comment>
<keyword evidence="1" id="KW-1133">Transmembrane helix</keyword>
<proteinExistence type="predicted"/>
<gene>
    <name evidence="2" type="ORF">FHS18_005907</name>
</gene>
<dbReference type="Proteomes" id="UP000570361">
    <property type="component" value="Unassembled WGS sequence"/>
</dbReference>